<organism evidence="7 8">
    <name type="scientific">Clostridium beijerinckii</name>
    <name type="common">Clostridium MP</name>
    <dbReference type="NCBI Taxonomy" id="1520"/>
    <lineage>
        <taxon>Bacteria</taxon>
        <taxon>Bacillati</taxon>
        <taxon>Bacillota</taxon>
        <taxon>Clostridia</taxon>
        <taxon>Eubacteriales</taxon>
        <taxon>Clostridiaceae</taxon>
        <taxon>Clostridium</taxon>
    </lineage>
</organism>
<dbReference type="GO" id="GO:0006313">
    <property type="term" value="P:DNA transposition"/>
    <property type="evidence" value="ECO:0007669"/>
    <property type="project" value="UniProtKB-UniRule"/>
</dbReference>
<dbReference type="Proteomes" id="UP000822184">
    <property type="component" value="Unassembled WGS sequence"/>
</dbReference>
<dbReference type="InterPro" id="IPR001207">
    <property type="entry name" value="Transposase_mutator"/>
</dbReference>
<evidence type="ECO:0000256" key="6">
    <source>
        <dbReference type="RuleBase" id="RU365089"/>
    </source>
</evidence>
<keyword evidence="5 6" id="KW-0233">DNA recombination</keyword>
<evidence type="ECO:0000313" key="8">
    <source>
        <dbReference type="Proteomes" id="UP000822184"/>
    </source>
</evidence>
<accession>A0AAE5H1E7</accession>
<keyword evidence="6" id="KW-0814">Transposable element</keyword>
<dbReference type="PANTHER" id="PTHR33217">
    <property type="entry name" value="TRANSPOSASE FOR INSERTION SEQUENCE ELEMENT IS1081"/>
    <property type="match status" value="1"/>
</dbReference>
<evidence type="ECO:0000313" key="7">
    <source>
        <dbReference type="EMBL" id="NSB12647.1"/>
    </source>
</evidence>
<comment type="caution">
    <text evidence="7">The sequence shown here is derived from an EMBL/GenBank/DDBJ whole genome shotgun (WGS) entry which is preliminary data.</text>
</comment>
<reference evidence="7" key="1">
    <citation type="submission" date="2020-06" db="EMBL/GenBank/DDBJ databases">
        <title>Genomic insights into acetone-butanol-ethanol (ABE) fermentation by sequencing solventogenic clostridia strains.</title>
        <authorList>
            <person name="Brown S."/>
        </authorList>
    </citation>
    <scope>NUCLEOTIDE SEQUENCE</scope>
    <source>
        <strain evidence="7">DJ123</strain>
    </source>
</reference>
<gene>
    <name evidence="7" type="ORF">BCD95_000906</name>
</gene>
<evidence type="ECO:0000256" key="1">
    <source>
        <dbReference type="ARBA" id="ARBA00002190"/>
    </source>
</evidence>
<evidence type="ECO:0000256" key="2">
    <source>
        <dbReference type="ARBA" id="ARBA00010961"/>
    </source>
</evidence>
<proteinExistence type="inferred from homology"/>
<protein>
    <recommendedName>
        <fullName evidence="6">Mutator family transposase</fullName>
    </recommendedName>
</protein>
<sequence>MKLVYKAPTEDVALAELDNLEEKWGDKYLIPIKSWRNNWDELSTFFKYPPEIRKIIYITNAMESYNHQLRKVTKSKSIFPNDESLLKILYLATIDITKKWTQGIKGWAQILAQLSIFSEGRLDEVLF</sequence>
<dbReference type="AlphaFoldDB" id="A0AAE5H1E7"/>
<evidence type="ECO:0000256" key="3">
    <source>
        <dbReference type="ARBA" id="ARBA00022578"/>
    </source>
</evidence>
<evidence type="ECO:0000256" key="5">
    <source>
        <dbReference type="ARBA" id="ARBA00023172"/>
    </source>
</evidence>
<comment type="similarity">
    <text evidence="2 6">Belongs to the transposase mutator family.</text>
</comment>
<comment type="function">
    <text evidence="1 6">Required for the transposition of the insertion element.</text>
</comment>
<keyword evidence="3 6" id="KW-0815">Transposition</keyword>
<name>A0AAE5H1E7_CLOBE</name>
<dbReference type="EMBL" id="JABTDW010000001">
    <property type="protein sequence ID" value="NSB12647.1"/>
    <property type="molecule type" value="Genomic_DNA"/>
</dbReference>
<dbReference type="GO" id="GO:0003677">
    <property type="term" value="F:DNA binding"/>
    <property type="evidence" value="ECO:0007669"/>
    <property type="project" value="UniProtKB-UniRule"/>
</dbReference>
<keyword evidence="4 6" id="KW-0238">DNA-binding</keyword>
<dbReference type="GO" id="GO:0004803">
    <property type="term" value="F:transposase activity"/>
    <property type="evidence" value="ECO:0007669"/>
    <property type="project" value="UniProtKB-UniRule"/>
</dbReference>
<evidence type="ECO:0000256" key="4">
    <source>
        <dbReference type="ARBA" id="ARBA00023125"/>
    </source>
</evidence>
<dbReference type="PANTHER" id="PTHR33217:SF8">
    <property type="entry name" value="MUTATOR FAMILY TRANSPOSASE"/>
    <property type="match status" value="1"/>
</dbReference>
<dbReference type="Pfam" id="PF00872">
    <property type="entry name" value="Transposase_mut"/>
    <property type="match status" value="1"/>
</dbReference>